<dbReference type="InterPro" id="IPR036812">
    <property type="entry name" value="NAD(P)_OxRdtase_dom_sf"/>
</dbReference>
<gene>
    <name evidence="3" type="ORF">OMP38_16760</name>
</gene>
<dbReference type="InterPro" id="IPR023210">
    <property type="entry name" value="NADP_OxRdtase_dom"/>
</dbReference>
<dbReference type="PANTHER" id="PTHR42686">
    <property type="entry name" value="GH17980P-RELATED"/>
    <property type="match status" value="1"/>
</dbReference>
<feature type="compositionally biased region" description="Low complexity" evidence="1">
    <location>
        <begin position="209"/>
        <end position="224"/>
    </location>
</feature>
<dbReference type="InterPro" id="IPR020471">
    <property type="entry name" value="AKR"/>
</dbReference>
<evidence type="ECO:0000313" key="3">
    <source>
        <dbReference type="EMBL" id="MDG0792333.1"/>
    </source>
</evidence>
<dbReference type="PRINTS" id="PR00069">
    <property type="entry name" value="ALDKETRDTASE"/>
</dbReference>
<sequence>MIEDIRSFYLQHGRRDPIPYGIGCAYVRDAAVHRAAYGSGVRYFDTSYNYGKGASEEVLGQFIAETDRRTVFIATKAIVVPLRLSGPEAAALVRASLEASLGRLRTDYIDLYQLHETTSLHQAFAEDCILQMLQAARREGLIRYIGIGTASHEVLGGSGGKRGVRQHSDLWRLHAIGAERANAHSRGRSLGRLRRQRQPARRPADLARRPAQPGADGGRSSAAALARRGRLPGLVRARRRRSGRLRLAISARLLGYRAEFIRTGIARPA</sequence>
<protein>
    <submittedName>
        <fullName evidence="3">Aldo/keto reductase</fullName>
    </submittedName>
</protein>
<dbReference type="PANTHER" id="PTHR42686:SF1">
    <property type="entry name" value="GH17980P-RELATED"/>
    <property type="match status" value="1"/>
</dbReference>
<accession>A0A9X4QN13</accession>
<dbReference type="GO" id="GO:0005829">
    <property type="term" value="C:cytosol"/>
    <property type="evidence" value="ECO:0007669"/>
    <property type="project" value="TreeGrafter"/>
</dbReference>
<dbReference type="EMBL" id="JAPDHZ010000003">
    <property type="protein sequence ID" value="MDG0792333.1"/>
    <property type="molecule type" value="Genomic_DNA"/>
</dbReference>
<feature type="compositionally biased region" description="Basic residues" evidence="1">
    <location>
        <begin position="183"/>
        <end position="200"/>
    </location>
</feature>
<dbReference type="Pfam" id="PF00248">
    <property type="entry name" value="Aldo_ket_red"/>
    <property type="match status" value="1"/>
</dbReference>
<dbReference type="GO" id="GO:0016491">
    <property type="term" value="F:oxidoreductase activity"/>
    <property type="evidence" value="ECO:0007669"/>
    <property type="project" value="InterPro"/>
</dbReference>
<feature type="domain" description="NADP-dependent oxidoreductase" evidence="2">
    <location>
        <begin position="32"/>
        <end position="154"/>
    </location>
</feature>
<dbReference type="Gene3D" id="3.20.20.100">
    <property type="entry name" value="NADP-dependent oxidoreductase domain"/>
    <property type="match status" value="1"/>
</dbReference>
<proteinExistence type="predicted"/>
<evidence type="ECO:0000256" key="1">
    <source>
        <dbReference type="SAM" id="MobiDB-lite"/>
    </source>
</evidence>
<dbReference type="SUPFAM" id="SSF51430">
    <property type="entry name" value="NAD(P)-linked oxidoreductase"/>
    <property type="match status" value="1"/>
</dbReference>
<evidence type="ECO:0000313" key="4">
    <source>
        <dbReference type="Proteomes" id="UP001153387"/>
    </source>
</evidence>
<dbReference type="AlphaFoldDB" id="A0A9X4QN13"/>
<name>A0A9X4QN13_9BACL</name>
<feature type="region of interest" description="Disordered" evidence="1">
    <location>
        <begin position="182"/>
        <end position="224"/>
    </location>
</feature>
<comment type="caution">
    <text evidence="3">The sequence shown here is derived from an EMBL/GenBank/DDBJ whole genome shotgun (WGS) entry which is preliminary data.</text>
</comment>
<keyword evidence="4" id="KW-1185">Reference proteome</keyword>
<evidence type="ECO:0000259" key="2">
    <source>
        <dbReference type="Pfam" id="PF00248"/>
    </source>
</evidence>
<reference evidence="3 4" key="1">
    <citation type="submission" date="2022-10" db="EMBL/GenBank/DDBJ databases">
        <title>Comparative genomic analysis of Cohnella hashimotonis sp. nov., isolated from the International Space Station.</title>
        <authorList>
            <person name="Simpson A."/>
            <person name="Venkateswaran K."/>
        </authorList>
    </citation>
    <scope>NUCLEOTIDE SEQUENCE [LARGE SCALE GENOMIC DNA]</scope>
    <source>
        <strain evidence="3 4">DSM 18997</strain>
    </source>
</reference>
<dbReference type="Proteomes" id="UP001153387">
    <property type="component" value="Unassembled WGS sequence"/>
</dbReference>
<organism evidence="3 4">
    <name type="scientific">Cohnella ginsengisoli</name>
    <dbReference type="NCBI Taxonomy" id="425004"/>
    <lineage>
        <taxon>Bacteria</taxon>
        <taxon>Bacillati</taxon>
        <taxon>Bacillota</taxon>
        <taxon>Bacilli</taxon>
        <taxon>Bacillales</taxon>
        <taxon>Paenibacillaceae</taxon>
        <taxon>Cohnella</taxon>
    </lineage>
</organism>